<dbReference type="InterPro" id="IPR011050">
    <property type="entry name" value="Pectin_lyase_fold/virulence"/>
</dbReference>
<protein>
    <recommendedName>
        <fullName evidence="3">Right-handed parallel beta-helix repeat-containing protein</fullName>
    </recommendedName>
</protein>
<name>A0A6P1BQ42_9BRAD</name>
<sequence>MVPPEGAKGFQDNFQNRHVIIEGNHIDDSYIYAIFVSNADGARIAGNVIGQTFVRGNAFGAGDFFGIKPDSAIFVGRARNVEISNNVAARGKIATTPVAIDPSCDKRTVHLAGNRLA</sequence>
<dbReference type="RefSeq" id="WP_163160047.1">
    <property type="nucleotide sequence ID" value="NZ_VKHP01000180.1"/>
</dbReference>
<reference evidence="1 2" key="1">
    <citation type="journal article" date="2020" name="Arch. Microbiol.">
        <title>Bradyrhizobium uaiense sp. nov., a new highly efficient cowpea symbiont.</title>
        <authorList>
            <person name="Cabral Michel D."/>
            <person name="Azarias Guimaraes A."/>
            <person name="Martins da Costa E."/>
            <person name="Soares de Carvalho T."/>
            <person name="Balsanelli E."/>
            <person name="Willems A."/>
            <person name="Maltempi de Souza E."/>
            <person name="de Souza Moreira F.M."/>
        </authorList>
    </citation>
    <scope>NUCLEOTIDE SEQUENCE [LARGE SCALE GENOMIC DNA]</scope>
    <source>
        <strain evidence="1 2">UFLA 03-164</strain>
    </source>
</reference>
<evidence type="ECO:0000313" key="2">
    <source>
        <dbReference type="Proteomes" id="UP000468531"/>
    </source>
</evidence>
<dbReference type="Proteomes" id="UP000468531">
    <property type="component" value="Unassembled WGS sequence"/>
</dbReference>
<comment type="caution">
    <text evidence="1">The sequence shown here is derived from an EMBL/GenBank/DDBJ whole genome shotgun (WGS) entry which is preliminary data.</text>
</comment>
<gene>
    <name evidence="1" type="ORF">FNJ47_32900</name>
</gene>
<dbReference type="InterPro" id="IPR012334">
    <property type="entry name" value="Pectin_lyas_fold"/>
</dbReference>
<dbReference type="EMBL" id="VKHP01000180">
    <property type="protein sequence ID" value="NEV00486.1"/>
    <property type="molecule type" value="Genomic_DNA"/>
</dbReference>
<dbReference type="Gene3D" id="2.160.20.10">
    <property type="entry name" value="Single-stranded right-handed beta-helix, Pectin lyase-like"/>
    <property type="match status" value="1"/>
</dbReference>
<keyword evidence="2" id="KW-1185">Reference proteome</keyword>
<dbReference type="AlphaFoldDB" id="A0A6P1BQ42"/>
<evidence type="ECO:0000313" key="1">
    <source>
        <dbReference type="EMBL" id="NEV00486.1"/>
    </source>
</evidence>
<dbReference type="SUPFAM" id="SSF51126">
    <property type="entry name" value="Pectin lyase-like"/>
    <property type="match status" value="1"/>
</dbReference>
<proteinExistence type="predicted"/>
<organism evidence="1 2">
    <name type="scientific">Bradyrhizobium uaiense</name>
    <dbReference type="NCBI Taxonomy" id="2594946"/>
    <lineage>
        <taxon>Bacteria</taxon>
        <taxon>Pseudomonadati</taxon>
        <taxon>Pseudomonadota</taxon>
        <taxon>Alphaproteobacteria</taxon>
        <taxon>Hyphomicrobiales</taxon>
        <taxon>Nitrobacteraceae</taxon>
        <taxon>Bradyrhizobium</taxon>
    </lineage>
</organism>
<accession>A0A6P1BQ42</accession>
<evidence type="ECO:0008006" key="3">
    <source>
        <dbReference type="Google" id="ProtNLM"/>
    </source>
</evidence>